<organism evidence="1 2">
    <name type="scientific">Chania multitudinisentens RB-25</name>
    <dbReference type="NCBI Taxonomy" id="1441930"/>
    <lineage>
        <taxon>Bacteria</taxon>
        <taxon>Pseudomonadati</taxon>
        <taxon>Pseudomonadota</taxon>
        <taxon>Gammaproteobacteria</taxon>
        <taxon>Enterobacterales</taxon>
        <taxon>Yersiniaceae</taxon>
        <taxon>Chania</taxon>
    </lineage>
</organism>
<gene>
    <name evidence="1" type="ORF">Z042_02375</name>
</gene>
<evidence type="ECO:0000313" key="1">
    <source>
        <dbReference type="EMBL" id="AHG22607.1"/>
    </source>
</evidence>
<evidence type="ECO:0008006" key="3">
    <source>
        <dbReference type="Google" id="ProtNLM"/>
    </source>
</evidence>
<accession>W0LJU6</accession>
<name>W0LJU6_9GAMM</name>
<dbReference type="GO" id="GO:0008081">
    <property type="term" value="F:phosphoric diester hydrolase activity"/>
    <property type="evidence" value="ECO:0007669"/>
    <property type="project" value="InterPro"/>
</dbReference>
<dbReference type="InterPro" id="IPR017946">
    <property type="entry name" value="PLC-like_Pdiesterase_TIM-brl"/>
</dbReference>
<keyword evidence="2" id="KW-1185">Reference proteome</keyword>
<reference evidence="1 2" key="1">
    <citation type="submission" date="2014-01" db="EMBL/GenBank/DDBJ databases">
        <title>Isolation of Serratia multitudinisentens RB-25 from Ex-Landfill site.</title>
        <authorList>
            <person name="Robson E.H.J."/>
        </authorList>
    </citation>
    <scope>NUCLEOTIDE SEQUENCE [LARGE SCALE GENOMIC DNA]</scope>
    <source>
        <strain evidence="1 2">RB-25</strain>
    </source>
</reference>
<dbReference type="OrthoDB" id="9795622at2"/>
<dbReference type="KEGG" id="sfo:Z042_02375"/>
<dbReference type="EMBL" id="CP007044">
    <property type="protein sequence ID" value="AHG22607.1"/>
    <property type="molecule type" value="Genomic_DNA"/>
</dbReference>
<evidence type="ECO:0000313" key="2">
    <source>
        <dbReference type="Proteomes" id="UP000019030"/>
    </source>
</evidence>
<dbReference type="eggNOG" id="ENOG50346SC">
    <property type="taxonomic scope" value="Bacteria"/>
</dbReference>
<dbReference type="SUPFAM" id="SSF51695">
    <property type="entry name" value="PLC-like phosphodiesterases"/>
    <property type="match status" value="1"/>
</dbReference>
<dbReference type="HOGENOM" id="CLU_366342_0_0_6"/>
<dbReference type="PATRIC" id="fig|1441930.4.peg.483"/>
<sequence length="761" mass="85609">MYHSFSVHQRPVYKRIFLSVAIGLLFNTTGHTAPIPAQPFADSALRTDAWGDHFKYGAYSTLIAGHILRTEFPHLLVRLNNQPITDANLPEIKRQVQFYLKRYDSLPDWTIREILEFARNNRSASIFNEERSVILTDEQNQAFISAMRSHPELRPIENLVSNDKFISTNFQFNTHRALYNNAYGIPQNSLAAILCAYAAGIRSIEFDVLETQEEPRGNINVVIHDLSTNRLSGSFNLPPIYAERETYSYIQPTSIDVLNPLAATQSVENSGIKRLMKTADVLNFVRNVIPEVTLYIDARNDSPLSVIEILDNNPQYRDNIVLKIYPFTLDGGAYSIVQKFATRNNLAENTALKRLKEINPHLLLAMGGVAGQASEKAYVAQYSNFNWSTLQSERQYFPFSRTSTLSKNSFNGQTIFTEQQLLDIESKTFNLFKWAMEFPAIGNVLVFQVTLVPSLKSLVDHQTTQGAKDNFRDMPVDDRINSAAIDNFVVLYKRVMGQQLNTTIDLGGSQSTYLRTELAPTVFGFSDRYPDFSLANRDSSGTIIQSSIRNFLYSMEGTVYINDSYAMKKMRSTEAVMEKYQEMKGEGLAVQYATTDLPTDLRAAFMGILGKYGLPKDLQYRASAIIKPRFTPSNLPGFSPPGWTTRMFGDAYKIDPTHFDSDLAAIKTLLNERATVIRSREAIITSRDRGAILTNTKALARLNQTEPVVAADLAPTLVSNALASITTELNTLNNNLDSKRAAFESKYHVPAPTHPDHDYDS</sequence>
<protein>
    <recommendedName>
        <fullName evidence="3">GP-PDE domain-containing protein</fullName>
    </recommendedName>
</protein>
<proteinExistence type="predicted"/>
<reference evidence="1 2" key="2">
    <citation type="submission" date="2015-03" db="EMBL/GenBank/DDBJ databases">
        <authorList>
            <person name="Chan K.-G."/>
        </authorList>
    </citation>
    <scope>NUCLEOTIDE SEQUENCE [LARGE SCALE GENOMIC DNA]</scope>
    <source>
        <strain evidence="1 2">RB-25</strain>
    </source>
</reference>
<dbReference type="Gene3D" id="3.20.20.190">
    <property type="entry name" value="Phosphatidylinositol (PI) phosphodiesterase"/>
    <property type="match status" value="1"/>
</dbReference>
<dbReference type="Proteomes" id="UP000019030">
    <property type="component" value="Chromosome"/>
</dbReference>
<dbReference type="GO" id="GO:0006629">
    <property type="term" value="P:lipid metabolic process"/>
    <property type="evidence" value="ECO:0007669"/>
    <property type="project" value="InterPro"/>
</dbReference>
<dbReference type="AlphaFoldDB" id="W0LJU6"/>
<dbReference type="RefSeq" id="WP_024913584.1">
    <property type="nucleotide sequence ID" value="NZ_CP007044.2"/>
</dbReference>